<keyword evidence="3" id="KW-0677">Repeat</keyword>
<dbReference type="Proteomes" id="UP000828390">
    <property type="component" value="Unassembled WGS sequence"/>
</dbReference>
<name>A0A9D4DT13_DREPO</name>
<evidence type="ECO:0000256" key="7">
    <source>
        <dbReference type="SAM" id="MobiDB-lite"/>
    </source>
</evidence>
<organism evidence="9 10">
    <name type="scientific">Dreissena polymorpha</name>
    <name type="common">Zebra mussel</name>
    <name type="synonym">Mytilus polymorpha</name>
    <dbReference type="NCBI Taxonomy" id="45954"/>
    <lineage>
        <taxon>Eukaryota</taxon>
        <taxon>Metazoa</taxon>
        <taxon>Spiralia</taxon>
        <taxon>Lophotrochozoa</taxon>
        <taxon>Mollusca</taxon>
        <taxon>Bivalvia</taxon>
        <taxon>Autobranchia</taxon>
        <taxon>Heteroconchia</taxon>
        <taxon>Euheterodonta</taxon>
        <taxon>Imparidentia</taxon>
        <taxon>Neoheterodontei</taxon>
        <taxon>Myida</taxon>
        <taxon>Dreissenoidea</taxon>
        <taxon>Dreissenidae</taxon>
        <taxon>Dreissena</taxon>
    </lineage>
</organism>
<dbReference type="InterPro" id="IPR012677">
    <property type="entry name" value="Nucleotide-bd_a/b_plait_sf"/>
</dbReference>
<feature type="region of interest" description="Disordered" evidence="7">
    <location>
        <begin position="221"/>
        <end position="270"/>
    </location>
</feature>
<comment type="caution">
    <text evidence="9">The sequence shown here is derived from an EMBL/GenBank/DDBJ whole genome shotgun (WGS) entry which is preliminary data.</text>
</comment>
<evidence type="ECO:0000256" key="3">
    <source>
        <dbReference type="ARBA" id="ARBA00022737"/>
    </source>
</evidence>
<reference evidence="9" key="1">
    <citation type="journal article" date="2019" name="bioRxiv">
        <title>The Genome of the Zebra Mussel, Dreissena polymorpha: A Resource for Invasive Species Research.</title>
        <authorList>
            <person name="McCartney M.A."/>
            <person name="Auch B."/>
            <person name="Kono T."/>
            <person name="Mallez S."/>
            <person name="Zhang Y."/>
            <person name="Obille A."/>
            <person name="Becker A."/>
            <person name="Abrahante J.E."/>
            <person name="Garbe J."/>
            <person name="Badalamenti J.P."/>
            <person name="Herman A."/>
            <person name="Mangelson H."/>
            <person name="Liachko I."/>
            <person name="Sullivan S."/>
            <person name="Sone E.D."/>
            <person name="Koren S."/>
            <person name="Silverstein K.A.T."/>
            <person name="Beckman K.B."/>
            <person name="Gohl D.M."/>
        </authorList>
    </citation>
    <scope>NUCLEOTIDE SEQUENCE</scope>
    <source>
        <strain evidence="9">Duluth1</strain>
        <tissue evidence="9">Whole animal</tissue>
    </source>
</reference>
<gene>
    <name evidence="9" type="ORF">DPMN_188232</name>
</gene>
<accession>A0A9D4DT13</accession>
<dbReference type="FunFam" id="3.30.70.330:FF:000207">
    <property type="entry name" value="RNA-binding region (RNP1, RRM)-containing 3"/>
    <property type="match status" value="1"/>
</dbReference>
<dbReference type="CDD" id="cd12239">
    <property type="entry name" value="RRM2_RBM40_like"/>
    <property type="match status" value="1"/>
</dbReference>
<keyword evidence="5" id="KW-0539">Nucleus</keyword>
<feature type="domain" description="RRM" evidence="8">
    <location>
        <begin position="6"/>
        <end position="81"/>
    </location>
</feature>
<feature type="region of interest" description="Disordered" evidence="7">
    <location>
        <begin position="80"/>
        <end position="117"/>
    </location>
</feature>
<feature type="compositionally biased region" description="Acidic residues" evidence="7">
    <location>
        <begin position="221"/>
        <end position="237"/>
    </location>
</feature>
<dbReference type="CDD" id="cd12238">
    <property type="entry name" value="RRM1_RBM40_like"/>
    <property type="match status" value="1"/>
</dbReference>
<evidence type="ECO:0000256" key="1">
    <source>
        <dbReference type="ARBA" id="ARBA00004123"/>
    </source>
</evidence>
<dbReference type="InterPro" id="IPR045164">
    <property type="entry name" value="RBM41/RNPC3"/>
</dbReference>
<dbReference type="EMBL" id="JAIWYP010000010">
    <property type="protein sequence ID" value="KAH3753592.1"/>
    <property type="molecule type" value="Genomic_DNA"/>
</dbReference>
<protein>
    <recommendedName>
        <fullName evidence="2">RNA-binding region-containing protein 3</fullName>
    </recommendedName>
</protein>
<feature type="compositionally biased region" description="Basic and acidic residues" evidence="7">
    <location>
        <begin position="90"/>
        <end position="116"/>
    </location>
</feature>
<dbReference type="SMART" id="SM00360">
    <property type="entry name" value="RRM"/>
    <property type="match status" value="2"/>
</dbReference>
<evidence type="ECO:0000256" key="2">
    <source>
        <dbReference type="ARBA" id="ARBA00020364"/>
    </source>
</evidence>
<dbReference type="AlphaFoldDB" id="A0A9D4DT13"/>
<evidence type="ECO:0000256" key="5">
    <source>
        <dbReference type="ARBA" id="ARBA00023242"/>
    </source>
</evidence>
<dbReference type="InterPro" id="IPR035979">
    <property type="entry name" value="RBD_domain_sf"/>
</dbReference>
<dbReference type="GO" id="GO:0030626">
    <property type="term" value="F:U12 snRNA binding"/>
    <property type="evidence" value="ECO:0007669"/>
    <property type="project" value="TreeGrafter"/>
</dbReference>
<proteinExistence type="predicted"/>
<keyword evidence="10" id="KW-1185">Reference proteome</keyword>
<dbReference type="GO" id="GO:0097157">
    <property type="term" value="F:pre-mRNA intronic binding"/>
    <property type="evidence" value="ECO:0007669"/>
    <property type="project" value="TreeGrafter"/>
</dbReference>
<feature type="domain" description="RRM" evidence="8">
    <location>
        <begin position="409"/>
        <end position="492"/>
    </location>
</feature>
<comment type="subcellular location">
    <subcellularLocation>
        <location evidence="1">Nucleus</location>
    </subcellularLocation>
</comment>
<sequence>MDAPVLTLLVRHLPAELSLQDKIDLLCHFGATSVRPMGITGPMKHTAFARFDSSENAARCLKRLHQLEVLGQRLVVEFAKSDNPCPPSETQKHDQDSKTETKSDTEQGEKKPEKSFIKSNVVASEDISFLKNNINYSRKLNLYYAYPPPTVSTLTNIAHALASHSRFYTQVLHLMNKMNIPCPFGPTTAPPPLAMDDPHEDYTRFGSCEPFLVKEGEIEEFEMEEGSTEESEIDSDEGTGLKRKRGKKIGSIDGSLPASRSTNRPRKKMRLVQPDLSAVIKPAIVQKPSEIFEGADKDVLRRKQINMNIPDVETMFEHGSREKGTRDGEFLGKTSVHDEVFVVEGGFGKVEPKAVHVEPKEDIQKADVNYAIDKTKFLAADKIAEGRLKESQLKDFSVFKNYHPGDPTSRLYIKNLTKQTSEQDLVNLFGSMIDWSLPLAYDVFDVRLMKEGRMKGQAFLTLPDDRSAERIVKQCNGYILNSKPIVIQFSRSAKAKAVDEPLK</sequence>
<dbReference type="GO" id="GO:0000398">
    <property type="term" value="P:mRNA splicing, via spliceosome"/>
    <property type="evidence" value="ECO:0007669"/>
    <property type="project" value="TreeGrafter"/>
</dbReference>
<evidence type="ECO:0000256" key="4">
    <source>
        <dbReference type="ARBA" id="ARBA00022884"/>
    </source>
</evidence>
<evidence type="ECO:0000256" key="6">
    <source>
        <dbReference type="PROSITE-ProRule" id="PRU00176"/>
    </source>
</evidence>
<evidence type="ECO:0000313" key="9">
    <source>
        <dbReference type="EMBL" id="KAH3753592.1"/>
    </source>
</evidence>
<dbReference type="OrthoDB" id="277802at2759"/>
<dbReference type="InterPro" id="IPR034147">
    <property type="entry name" value="RBM40_RRM1"/>
</dbReference>
<dbReference type="Gene3D" id="3.30.70.330">
    <property type="match status" value="2"/>
</dbReference>
<keyword evidence="4 6" id="KW-0694">RNA-binding</keyword>
<dbReference type="GO" id="GO:0005689">
    <property type="term" value="C:U12-type spliceosomal complex"/>
    <property type="evidence" value="ECO:0007669"/>
    <property type="project" value="TreeGrafter"/>
</dbReference>
<reference evidence="9" key="2">
    <citation type="submission" date="2020-11" db="EMBL/GenBank/DDBJ databases">
        <authorList>
            <person name="McCartney M.A."/>
            <person name="Auch B."/>
            <person name="Kono T."/>
            <person name="Mallez S."/>
            <person name="Becker A."/>
            <person name="Gohl D.M."/>
            <person name="Silverstein K.A.T."/>
            <person name="Koren S."/>
            <person name="Bechman K.B."/>
            <person name="Herman A."/>
            <person name="Abrahante J.E."/>
            <person name="Garbe J."/>
        </authorList>
    </citation>
    <scope>NUCLEOTIDE SEQUENCE</scope>
    <source>
        <strain evidence="9">Duluth1</strain>
        <tissue evidence="9">Whole animal</tissue>
    </source>
</reference>
<evidence type="ECO:0000313" key="10">
    <source>
        <dbReference type="Proteomes" id="UP000828390"/>
    </source>
</evidence>
<evidence type="ECO:0000259" key="8">
    <source>
        <dbReference type="PROSITE" id="PS50102"/>
    </source>
</evidence>
<dbReference type="PANTHER" id="PTHR16105">
    <property type="entry name" value="RNA-BINDING REGION-CONTAINING PROTEIN 3"/>
    <property type="match status" value="1"/>
</dbReference>
<dbReference type="InterPro" id="IPR000504">
    <property type="entry name" value="RRM_dom"/>
</dbReference>
<dbReference type="Pfam" id="PF00076">
    <property type="entry name" value="RRM_1"/>
    <property type="match status" value="1"/>
</dbReference>
<dbReference type="PROSITE" id="PS50102">
    <property type="entry name" value="RRM"/>
    <property type="match status" value="2"/>
</dbReference>
<dbReference type="SUPFAM" id="SSF54928">
    <property type="entry name" value="RNA-binding domain, RBD"/>
    <property type="match status" value="2"/>
</dbReference>
<dbReference type="PANTHER" id="PTHR16105:SF0">
    <property type="entry name" value="RNA-BINDING REGION-CONTAINING PROTEIN 3"/>
    <property type="match status" value="1"/>
</dbReference>